<evidence type="ECO:0000313" key="3">
    <source>
        <dbReference type="Proteomes" id="UP001301769"/>
    </source>
</evidence>
<evidence type="ECO:0000313" key="2">
    <source>
        <dbReference type="EMBL" id="KAK4216489.1"/>
    </source>
</evidence>
<accession>A0AAN7BAF9</accession>
<keyword evidence="1" id="KW-0732">Signal</keyword>
<reference evidence="2" key="2">
    <citation type="submission" date="2023-05" db="EMBL/GenBank/DDBJ databases">
        <authorList>
            <consortium name="Lawrence Berkeley National Laboratory"/>
            <person name="Steindorff A."/>
            <person name="Hensen N."/>
            <person name="Bonometti L."/>
            <person name="Westerberg I."/>
            <person name="Brannstrom I.O."/>
            <person name="Guillou S."/>
            <person name="Cros-Aarteil S."/>
            <person name="Calhoun S."/>
            <person name="Haridas S."/>
            <person name="Kuo A."/>
            <person name="Mondo S."/>
            <person name="Pangilinan J."/>
            <person name="Riley R."/>
            <person name="Labutti K."/>
            <person name="Andreopoulos B."/>
            <person name="Lipzen A."/>
            <person name="Chen C."/>
            <person name="Yanf M."/>
            <person name="Daum C."/>
            <person name="Ng V."/>
            <person name="Clum A."/>
            <person name="Ohm R."/>
            <person name="Martin F."/>
            <person name="Silar P."/>
            <person name="Natvig D."/>
            <person name="Lalanne C."/>
            <person name="Gautier V."/>
            <person name="Ament-Velasquez S.L."/>
            <person name="Kruys A."/>
            <person name="Hutchinson M.I."/>
            <person name="Powell A.J."/>
            <person name="Barry K."/>
            <person name="Miller A.N."/>
            <person name="Grigoriev I.V."/>
            <person name="Debuchy R."/>
            <person name="Gladieux P."/>
            <person name="Thoren M.H."/>
            <person name="Johannesson H."/>
        </authorList>
    </citation>
    <scope>NUCLEOTIDE SEQUENCE</scope>
    <source>
        <strain evidence="2">PSN293</strain>
    </source>
</reference>
<sequence>MKLSLGTVFALLALPLAATAAALPGATHGTEEIQPAEQLNINSVPQNGNLVNTTTDVQELAARSPMNCTIHLQWTTNWPAAAYRRYRVEAWADQGDWIQSPFEMLDWWCYFFRRYTTETGRYGGRVSRWCLDNPQCKIDDENHAFAELSTFEGAHGHWIYTSIHQEVANAWRERMMYKCDVHSSF</sequence>
<gene>
    <name evidence="2" type="ORF">QBC37DRAFT_385379</name>
</gene>
<protein>
    <submittedName>
        <fullName evidence="2">Uncharacterized protein</fullName>
    </submittedName>
</protein>
<keyword evidence="3" id="KW-1185">Reference proteome</keyword>
<organism evidence="2 3">
    <name type="scientific">Rhypophila decipiens</name>
    <dbReference type="NCBI Taxonomy" id="261697"/>
    <lineage>
        <taxon>Eukaryota</taxon>
        <taxon>Fungi</taxon>
        <taxon>Dikarya</taxon>
        <taxon>Ascomycota</taxon>
        <taxon>Pezizomycotina</taxon>
        <taxon>Sordariomycetes</taxon>
        <taxon>Sordariomycetidae</taxon>
        <taxon>Sordariales</taxon>
        <taxon>Naviculisporaceae</taxon>
        <taxon>Rhypophila</taxon>
    </lineage>
</organism>
<dbReference type="Proteomes" id="UP001301769">
    <property type="component" value="Unassembled WGS sequence"/>
</dbReference>
<feature type="signal peptide" evidence="1">
    <location>
        <begin position="1"/>
        <end position="20"/>
    </location>
</feature>
<proteinExistence type="predicted"/>
<comment type="caution">
    <text evidence="2">The sequence shown here is derived from an EMBL/GenBank/DDBJ whole genome shotgun (WGS) entry which is preliminary data.</text>
</comment>
<feature type="chain" id="PRO_5042819276" evidence="1">
    <location>
        <begin position="21"/>
        <end position="185"/>
    </location>
</feature>
<reference evidence="2" key="1">
    <citation type="journal article" date="2023" name="Mol. Phylogenet. Evol.">
        <title>Genome-scale phylogeny and comparative genomics of the fungal order Sordariales.</title>
        <authorList>
            <person name="Hensen N."/>
            <person name="Bonometti L."/>
            <person name="Westerberg I."/>
            <person name="Brannstrom I.O."/>
            <person name="Guillou S."/>
            <person name="Cros-Aarteil S."/>
            <person name="Calhoun S."/>
            <person name="Haridas S."/>
            <person name="Kuo A."/>
            <person name="Mondo S."/>
            <person name="Pangilinan J."/>
            <person name="Riley R."/>
            <person name="LaButti K."/>
            <person name="Andreopoulos B."/>
            <person name="Lipzen A."/>
            <person name="Chen C."/>
            <person name="Yan M."/>
            <person name="Daum C."/>
            <person name="Ng V."/>
            <person name="Clum A."/>
            <person name="Steindorff A."/>
            <person name="Ohm R.A."/>
            <person name="Martin F."/>
            <person name="Silar P."/>
            <person name="Natvig D.O."/>
            <person name="Lalanne C."/>
            <person name="Gautier V."/>
            <person name="Ament-Velasquez S.L."/>
            <person name="Kruys A."/>
            <person name="Hutchinson M.I."/>
            <person name="Powell A.J."/>
            <person name="Barry K."/>
            <person name="Miller A.N."/>
            <person name="Grigoriev I.V."/>
            <person name="Debuchy R."/>
            <person name="Gladieux P."/>
            <person name="Hiltunen Thoren M."/>
            <person name="Johannesson H."/>
        </authorList>
    </citation>
    <scope>NUCLEOTIDE SEQUENCE</scope>
    <source>
        <strain evidence="2">PSN293</strain>
    </source>
</reference>
<dbReference type="EMBL" id="MU858068">
    <property type="protein sequence ID" value="KAK4216489.1"/>
    <property type="molecule type" value="Genomic_DNA"/>
</dbReference>
<name>A0AAN7BAF9_9PEZI</name>
<evidence type="ECO:0000256" key="1">
    <source>
        <dbReference type="SAM" id="SignalP"/>
    </source>
</evidence>
<dbReference type="AlphaFoldDB" id="A0AAN7BAF9"/>